<organism evidence="1 2">
    <name type="scientific">Datura stramonium</name>
    <name type="common">Jimsonweed</name>
    <name type="synonym">Common thornapple</name>
    <dbReference type="NCBI Taxonomy" id="4076"/>
    <lineage>
        <taxon>Eukaryota</taxon>
        <taxon>Viridiplantae</taxon>
        <taxon>Streptophyta</taxon>
        <taxon>Embryophyta</taxon>
        <taxon>Tracheophyta</taxon>
        <taxon>Spermatophyta</taxon>
        <taxon>Magnoliopsida</taxon>
        <taxon>eudicotyledons</taxon>
        <taxon>Gunneridae</taxon>
        <taxon>Pentapetalae</taxon>
        <taxon>asterids</taxon>
        <taxon>lamiids</taxon>
        <taxon>Solanales</taxon>
        <taxon>Solanaceae</taxon>
        <taxon>Solanoideae</taxon>
        <taxon>Datureae</taxon>
        <taxon>Datura</taxon>
    </lineage>
</organism>
<evidence type="ECO:0000313" key="2">
    <source>
        <dbReference type="Proteomes" id="UP000823775"/>
    </source>
</evidence>
<keyword evidence="2" id="KW-1185">Reference proteome</keyword>
<dbReference type="EMBL" id="JACEIK010007391">
    <property type="protein sequence ID" value="MCE3050210.1"/>
    <property type="molecule type" value="Genomic_DNA"/>
</dbReference>
<comment type="caution">
    <text evidence="1">The sequence shown here is derived from an EMBL/GenBank/DDBJ whole genome shotgun (WGS) entry which is preliminary data.</text>
</comment>
<reference evidence="1 2" key="1">
    <citation type="journal article" date="2021" name="BMC Genomics">
        <title>Datura genome reveals duplications of psychoactive alkaloid biosynthetic genes and high mutation rate following tissue culture.</title>
        <authorList>
            <person name="Rajewski A."/>
            <person name="Carter-House D."/>
            <person name="Stajich J."/>
            <person name="Litt A."/>
        </authorList>
    </citation>
    <scope>NUCLEOTIDE SEQUENCE [LARGE SCALE GENOMIC DNA]</scope>
    <source>
        <strain evidence="1">AR-01</strain>
    </source>
</reference>
<gene>
    <name evidence="1" type="ORF">HAX54_046636</name>
</gene>
<proteinExistence type="predicted"/>
<evidence type="ECO:0000313" key="1">
    <source>
        <dbReference type="EMBL" id="MCE3050210.1"/>
    </source>
</evidence>
<protein>
    <submittedName>
        <fullName evidence="1">Uncharacterized protein</fullName>
    </submittedName>
</protein>
<sequence>MGTIHMFEINLGMMIFGDSPSRFQAKHRWNLRSILKLVSGPQFLSLRSLVVHESGPVTHRLFLGTLLVFLESCEFASAASGVGFADSSCDYGCVARFAISSSHDTNPCFTVHP</sequence>
<name>A0ABS8WL21_DATST</name>
<accession>A0ABS8WL21</accession>
<dbReference type="Proteomes" id="UP000823775">
    <property type="component" value="Unassembled WGS sequence"/>
</dbReference>